<protein>
    <submittedName>
        <fullName evidence="2">Uncharacterized protein</fullName>
    </submittedName>
</protein>
<proteinExistence type="predicted"/>
<gene>
    <name evidence="2" type="ORF">NQ317_009206</name>
</gene>
<reference evidence="2" key="1">
    <citation type="journal article" date="2023" name="Insect Mol. Biol.">
        <title>Genome sequencing provides insights into the evolution of gene families encoding plant cell wall-degrading enzymes in longhorned beetles.</title>
        <authorList>
            <person name="Shin N.R."/>
            <person name="Okamura Y."/>
            <person name="Kirsch R."/>
            <person name="Pauchet Y."/>
        </authorList>
    </citation>
    <scope>NUCLEOTIDE SEQUENCE</scope>
    <source>
        <strain evidence="2">MMC_N1</strain>
    </source>
</reference>
<keyword evidence="3" id="KW-1185">Reference proteome</keyword>
<dbReference type="Proteomes" id="UP001162164">
    <property type="component" value="Unassembled WGS sequence"/>
</dbReference>
<comment type="caution">
    <text evidence="2">The sequence shown here is derived from an EMBL/GenBank/DDBJ whole genome shotgun (WGS) entry which is preliminary data.</text>
</comment>
<keyword evidence="1" id="KW-0233">DNA recombination</keyword>
<sequence>MYISEDVFDDVGSYRQIIKSFILDTVGSYLEYLESSNLLKIEIKTLAIVPKVASFMNLANAEAYSGHCIRRFLTTLLANKGADLTTIKRHGEWKSSAAAES</sequence>
<dbReference type="EMBL" id="JAPWTJ010001253">
    <property type="protein sequence ID" value="KAJ8973033.1"/>
    <property type="molecule type" value="Genomic_DNA"/>
</dbReference>
<dbReference type="SUPFAM" id="SSF56349">
    <property type="entry name" value="DNA breaking-rejoining enzymes"/>
    <property type="match status" value="1"/>
</dbReference>
<name>A0ABQ9J4X3_9CUCU</name>
<dbReference type="InterPro" id="IPR011010">
    <property type="entry name" value="DNA_brk_join_enz"/>
</dbReference>
<organism evidence="2 3">
    <name type="scientific">Molorchus minor</name>
    <dbReference type="NCBI Taxonomy" id="1323400"/>
    <lineage>
        <taxon>Eukaryota</taxon>
        <taxon>Metazoa</taxon>
        <taxon>Ecdysozoa</taxon>
        <taxon>Arthropoda</taxon>
        <taxon>Hexapoda</taxon>
        <taxon>Insecta</taxon>
        <taxon>Pterygota</taxon>
        <taxon>Neoptera</taxon>
        <taxon>Endopterygota</taxon>
        <taxon>Coleoptera</taxon>
        <taxon>Polyphaga</taxon>
        <taxon>Cucujiformia</taxon>
        <taxon>Chrysomeloidea</taxon>
        <taxon>Cerambycidae</taxon>
        <taxon>Lamiinae</taxon>
        <taxon>Monochamini</taxon>
        <taxon>Molorchus</taxon>
    </lineage>
</organism>
<accession>A0ABQ9J4X3</accession>
<dbReference type="Gene3D" id="1.10.443.10">
    <property type="entry name" value="Intergrase catalytic core"/>
    <property type="match status" value="1"/>
</dbReference>
<evidence type="ECO:0000256" key="1">
    <source>
        <dbReference type="ARBA" id="ARBA00023172"/>
    </source>
</evidence>
<evidence type="ECO:0000313" key="3">
    <source>
        <dbReference type="Proteomes" id="UP001162164"/>
    </source>
</evidence>
<evidence type="ECO:0000313" key="2">
    <source>
        <dbReference type="EMBL" id="KAJ8973033.1"/>
    </source>
</evidence>
<dbReference type="InterPro" id="IPR013762">
    <property type="entry name" value="Integrase-like_cat_sf"/>
</dbReference>